<dbReference type="CDD" id="cd11681">
    <property type="entry name" value="HDAC_classIIa"/>
    <property type="match status" value="1"/>
</dbReference>
<protein>
    <recommendedName>
        <fullName evidence="3 13">Histone deacetylase</fullName>
        <ecNumber evidence="3 13">3.5.1.98</ecNumber>
    </recommendedName>
</protein>
<feature type="binding site" evidence="15">
    <location>
        <position position="790"/>
    </location>
    <ligand>
        <name>Zn(2+)</name>
        <dbReference type="ChEBI" id="CHEBI:29105"/>
    </ligand>
</feature>
<feature type="coiled-coil region" evidence="16">
    <location>
        <begin position="88"/>
        <end position="142"/>
    </location>
</feature>
<evidence type="ECO:0000256" key="7">
    <source>
        <dbReference type="ARBA" id="ARBA00022833"/>
    </source>
</evidence>
<reference evidence="19 20" key="1">
    <citation type="submission" date="2022-05" db="EMBL/GenBank/DDBJ databases">
        <title>A multi-omics perspective on studying reproductive biology in Daphnia sinensis.</title>
        <authorList>
            <person name="Jia J."/>
        </authorList>
    </citation>
    <scope>NUCLEOTIDE SEQUENCE [LARGE SCALE GENOMIC DNA]</scope>
    <source>
        <strain evidence="19 20">WSL</strain>
    </source>
</reference>
<keyword evidence="9 13" id="KW-0805">Transcription regulation</keyword>
<evidence type="ECO:0000256" key="9">
    <source>
        <dbReference type="ARBA" id="ARBA00023015"/>
    </source>
</evidence>
<dbReference type="FunFam" id="3.40.800.20:FF:000002">
    <property type="entry name" value="Histone deacetylase"/>
    <property type="match status" value="1"/>
</dbReference>
<feature type="compositionally biased region" description="Polar residues" evidence="17">
    <location>
        <begin position="1204"/>
        <end position="1216"/>
    </location>
</feature>
<dbReference type="GO" id="GO:0046872">
    <property type="term" value="F:metal ion binding"/>
    <property type="evidence" value="ECO:0007669"/>
    <property type="project" value="UniProtKB-KW"/>
</dbReference>
<feature type="compositionally biased region" description="Polar residues" evidence="17">
    <location>
        <begin position="356"/>
        <end position="368"/>
    </location>
</feature>
<comment type="catalytic activity">
    <reaction evidence="12 13">
        <text>N(6)-acetyl-L-lysyl-[histone] + H2O = L-lysyl-[histone] + acetate</text>
        <dbReference type="Rhea" id="RHEA:58196"/>
        <dbReference type="Rhea" id="RHEA-COMP:9845"/>
        <dbReference type="Rhea" id="RHEA-COMP:11338"/>
        <dbReference type="ChEBI" id="CHEBI:15377"/>
        <dbReference type="ChEBI" id="CHEBI:29969"/>
        <dbReference type="ChEBI" id="CHEBI:30089"/>
        <dbReference type="ChEBI" id="CHEBI:61930"/>
        <dbReference type="EC" id="3.5.1.98"/>
    </reaction>
</comment>
<evidence type="ECO:0000256" key="11">
    <source>
        <dbReference type="ARBA" id="ARBA00023242"/>
    </source>
</evidence>
<feature type="compositionally biased region" description="Basic residues" evidence="17">
    <location>
        <begin position="476"/>
        <end position="489"/>
    </location>
</feature>
<evidence type="ECO:0000256" key="16">
    <source>
        <dbReference type="SAM" id="Coils"/>
    </source>
</evidence>
<keyword evidence="7 15" id="KW-0862">Zinc</keyword>
<organism evidence="19 20">
    <name type="scientific">Daphnia sinensis</name>
    <dbReference type="NCBI Taxonomy" id="1820382"/>
    <lineage>
        <taxon>Eukaryota</taxon>
        <taxon>Metazoa</taxon>
        <taxon>Ecdysozoa</taxon>
        <taxon>Arthropoda</taxon>
        <taxon>Crustacea</taxon>
        <taxon>Branchiopoda</taxon>
        <taxon>Diplostraca</taxon>
        <taxon>Cladocera</taxon>
        <taxon>Anomopoda</taxon>
        <taxon>Daphniidae</taxon>
        <taxon>Daphnia</taxon>
        <taxon>Daphnia similis group</taxon>
    </lineage>
</organism>
<name>A0AAD5PSH2_9CRUS</name>
<dbReference type="EC" id="3.5.1.98" evidence="3 13"/>
<dbReference type="Proteomes" id="UP000820818">
    <property type="component" value="Linkage Group LG7"/>
</dbReference>
<feature type="domain" description="Histone deacetylase" evidence="18">
    <location>
        <begin position="796"/>
        <end position="1113"/>
    </location>
</feature>
<feature type="compositionally biased region" description="Basic and acidic residues" evidence="17">
    <location>
        <begin position="670"/>
        <end position="687"/>
    </location>
</feature>
<feature type="region of interest" description="Disordered" evidence="17">
    <location>
        <begin position="471"/>
        <end position="523"/>
    </location>
</feature>
<feature type="region of interest" description="Disordered" evidence="17">
    <location>
        <begin position="634"/>
        <end position="716"/>
    </location>
</feature>
<keyword evidence="16" id="KW-0175">Coiled coil</keyword>
<proteinExistence type="inferred from homology"/>
<keyword evidence="11" id="KW-0539">Nucleus</keyword>
<evidence type="ECO:0000256" key="5">
    <source>
        <dbReference type="ARBA" id="ARBA00022723"/>
    </source>
</evidence>
<dbReference type="Pfam" id="PF00850">
    <property type="entry name" value="Hist_deacetyl"/>
    <property type="match status" value="1"/>
</dbReference>
<dbReference type="GO" id="GO:0000122">
    <property type="term" value="P:negative regulation of transcription by RNA polymerase II"/>
    <property type="evidence" value="ECO:0007669"/>
    <property type="project" value="InterPro"/>
</dbReference>
<dbReference type="InterPro" id="IPR000286">
    <property type="entry name" value="HDACs"/>
</dbReference>
<feature type="compositionally biased region" description="Low complexity" evidence="17">
    <location>
        <begin position="306"/>
        <end position="318"/>
    </location>
</feature>
<feature type="compositionally biased region" description="Low complexity" evidence="17">
    <location>
        <begin position="688"/>
        <end position="710"/>
    </location>
</feature>
<feature type="active site" evidence="14">
    <location>
        <position position="924"/>
    </location>
</feature>
<feature type="compositionally biased region" description="Polar residues" evidence="17">
    <location>
        <begin position="1"/>
        <end position="24"/>
    </location>
</feature>
<keyword evidence="10 13" id="KW-0804">Transcription</keyword>
<evidence type="ECO:0000256" key="10">
    <source>
        <dbReference type="ARBA" id="ARBA00023163"/>
    </source>
</evidence>
<evidence type="ECO:0000256" key="13">
    <source>
        <dbReference type="PIRNR" id="PIRNR037911"/>
    </source>
</evidence>
<feature type="binding site" evidence="15">
    <location>
        <position position="872"/>
    </location>
    <ligand>
        <name>Zn(2+)</name>
        <dbReference type="ChEBI" id="CHEBI:29105"/>
    </ligand>
</feature>
<evidence type="ECO:0000313" key="20">
    <source>
        <dbReference type="Proteomes" id="UP000820818"/>
    </source>
</evidence>
<comment type="subcellular location">
    <subcellularLocation>
        <location evidence="1 13">Nucleus</location>
    </subcellularLocation>
</comment>
<dbReference type="GO" id="GO:0040029">
    <property type="term" value="P:epigenetic regulation of gene expression"/>
    <property type="evidence" value="ECO:0007669"/>
    <property type="project" value="TreeGrafter"/>
</dbReference>
<dbReference type="PRINTS" id="PR01270">
    <property type="entry name" value="HDASUPER"/>
</dbReference>
<comment type="function">
    <text evidence="13">Responsible for the deacetylation of lysine residues on the N-terminal part of the core histones (H2A, H2B, H3 and H4). Histone deacetylation gives a tag for epigenetic repression and plays an important role in transcriptional regulation, cell cycle progression and developmental events.</text>
</comment>
<evidence type="ECO:0000256" key="2">
    <source>
        <dbReference type="ARBA" id="ARBA00007738"/>
    </source>
</evidence>
<dbReference type="PANTHER" id="PTHR10625:SF5">
    <property type="entry name" value="HISTONE DEACETYLASE"/>
    <property type="match status" value="1"/>
</dbReference>
<feature type="compositionally biased region" description="Gly residues" evidence="17">
    <location>
        <begin position="219"/>
        <end position="233"/>
    </location>
</feature>
<dbReference type="PANTHER" id="PTHR10625">
    <property type="entry name" value="HISTONE DEACETYLASE HDAC1-RELATED"/>
    <property type="match status" value="1"/>
</dbReference>
<feature type="binding site" evidence="15">
    <location>
        <position position="788"/>
    </location>
    <ligand>
        <name>Zn(2+)</name>
        <dbReference type="ChEBI" id="CHEBI:29105"/>
    </ligand>
</feature>
<feature type="region of interest" description="Disordered" evidence="17">
    <location>
        <begin position="1"/>
        <end position="62"/>
    </location>
</feature>
<keyword evidence="5 15" id="KW-0479">Metal-binding</keyword>
<comment type="similarity">
    <text evidence="2 13">Belongs to the histone deacetylase family. HD type 2 subfamily.</text>
</comment>
<dbReference type="GO" id="GO:0141221">
    <property type="term" value="F:histone deacetylase activity, hydrolytic mechanism"/>
    <property type="evidence" value="ECO:0007669"/>
    <property type="project" value="UniProtKB-EC"/>
</dbReference>
<feature type="region of interest" description="Disordered" evidence="17">
    <location>
        <begin position="296"/>
        <end position="390"/>
    </location>
</feature>
<dbReference type="AlphaFoldDB" id="A0AAD5PSH2"/>
<evidence type="ECO:0000259" key="18">
    <source>
        <dbReference type="Pfam" id="PF00850"/>
    </source>
</evidence>
<evidence type="ECO:0000256" key="15">
    <source>
        <dbReference type="PIRSR" id="PIRSR037911-2"/>
    </source>
</evidence>
<dbReference type="GO" id="GO:0000118">
    <property type="term" value="C:histone deacetylase complex"/>
    <property type="evidence" value="ECO:0007669"/>
    <property type="project" value="TreeGrafter"/>
</dbReference>
<feature type="binding site" evidence="15">
    <location>
        <position position="796"/>
    </location>
    <ligand>
        <name>Zn(2+)</name>
        <dbReference type="ChEBI" id="CHEBI:29105"/>
    </ligand>
</feature>
<keyword evidence="20" id="KW-1185">Reference proteome</keyword>
<dbReference type="EMBL" id="WJBH02000007">
    <property type="protein sequence ID" value="KAI9556138.1"/>
    <property type="molecule type" value="Genomic_DNA"/>
</dbReference>
<evidence type="ECO:0000256" key="4">
    <source>
        <dbReference type="ARBA" id="ARBA00022491"/>
    </source>
</evidence>
<dbReference type="PIRSF" id="PIRSF037911">
    <property type="entry name" value="HDAC_II_euk"/>
    <property type="match status" value="1"/>
</dbReference>
<feature type="compositionally biased region" description="Low complexity" evidence="17">
    <location>
        <begin position="209"/>
        <end position="218"/>
    </location>
</feature>
<feature type="compositionally biased region" description="Basic residues" evidence="17">
    <location>
        <begin position="319"/>
        <end position="335"/>
    </location>
</feature>
<evidence type="ECO:0000313" key="19">
    <source>
        <dbReference type="EMBL" id="KAI9556138.1"/>
    </source>
</evidence>
<evidence type="ECO:0000256" key="6">
    <source>
        <dbReference type="ARBA" id="ARBA00022801"/>
    </source>
</evidence>
<keyword evidence="8 13" id="KW-0156">Chromatin regulator</keyword>
<evidence type="ECO:0000256" key="3">
    <source>
        <dbReference type="ARBA" id="ARBA00012111"/>
    </source>
</evidence>
<keyword evidence="6 13" id="KW-0378">Hydrolase</keyword>
<dbReference type="InterPro" id="IPR037138">
    <property type="entry name" value="His_deacetylse_dom_sf"/>
</dbReference>
<sequence length="1228" mass="131308">MTEQQLPRSNDMNSASPLSSSFVTSHRRPDLVVGPVVGSSSGSSVSSVATSASPSANNNNNLPSFREQAALQQQILQQQQHLQQQILLQQYQVQQQQLAQQHEKQLQEFLEQKKKAEEEARLERERHEKERLLALKNKEKREQSAVASSEVKQKLQEFVLNKKQREAAAAAAAGNGTTNAPSSSSAPYRAWTGAVPTLPAGHGCANNKGSTSQLSSGMGSTGSGIGSSNGVGGTSSSCSSSSSSGIVHPHPYRHPLLPGHFDDDFPLRKTASEPNLLKMRYKHRGAVERRNCSPLVARRRGGGGPQHHLSGGSGPALPGHHHLPPPPPMHHHHRQPPPPAHSSSLAMAAAKRMAHLTSQETGGSTPESPSGAGSPLGSQHPSAGTVPVPEEISPSQYHLMASHGQGSISDLTLYSSPSLPNISLGRPAGANHHAAEPPGLAMVSEVVDMRAAFSVRMGLPATGGSHHALYQPPQPQHHHAHPHHQHHHLLMSSGSPFFPPAPPDSGGGDYGPGGGGGSPESPGYIQKQMQLLEQAGHHTHVLMSGLYNGGAPITDAQVAQARLNKSGMRPLGRTQSAPLPLGHPLLQGAPHGVVPTVPLTQQQFDQYVRERQIYEQQHQHNLLKQHIRQTVLTRASSRSHVENVEEETEAAVAHEMSRDRGTPLPEVIDLTEHKLEEESDSDRHSSRDGLSPLQHRSSSSRTSLHTSSGSAFAPRGHHVARPLSRAFSSPLVSLDPPGGGPSAGEGGNTAVVPMTLAAAGWGPSAGGAKAGSTSTALAYDGLMLRHQCMCGSNSAHPEHGGRLQSIWARLQETGAVHRCLRLRSRKATAEELQSVHSDVYTMLFGTEPAHRPKVDVNRFAELPMKNFVMLPCGGIGVDSDTTWNDIHTPSAARMAAGCVIDLAFKAAMGEIRNGFAIVRPPGHHAEAQQAMGFCFFNSVAIAAKQLRLRHKLERILIVDWDVHHGNGTQQIFYDDPHILYISIHRHDDGHFFPGTGNPLECGTDDGLGFNVNIAWSGGLNPPLGDAEYLAAFRALVMPIAQDFDPEIVLVSAGFDAATGHPSPLGGYQVSAACFGYMTRQLMELANGKLVMALEGGYDLPAICDASHECVRALLGDEPVPIRQEELARRPCQNAIDSLHKVISIQQPHWPTIKRYAYSVAMSAYEVEGVGRTRSYSSGNGGGSLEGGEDSETLSAMAGLSVCRTDSSKSIASSSRELSQEPMDQDDSK</sequence>
<comment type="caution">
    <text evidence="19">The sequence shown here is derived from an EMBL/GenBank/DDBJ whole genome shotgun (WGS) entry which is preliminary data.</text>
</comment>
<feature type="compositionally biased region" description="Gly residues" evidence="17">
    <location>
        <begin position="505"/>
        <end position="518"/>
    </location>
</feature>
<feature type="region of interest" description="Disordered" evidence="17">
    <location>
        <begin position="1204"/>
        <end position="1228"/>
    </location>
</feature>
<dbReference type="SUPFAM" id="SSF52768">
    <property type="entry name" value="Arginase/deacetylase"/>
    <property type="match status" value="1"/>
</dbReference>
<dbReference type="InterPro" id="IPR023801">
    <property type="entry name" value="His_deacetylse_dom"/>
</dbReference>
<feature type="compositionally biased region" description="Low complexity" evidence="17">
    <location>
        <begin position="32"/>
        <end position="62"/>
    </location>
</feature>
<dbReference type="InterPro" id="IPR023696">
    <property type="entry name" value="Ureohydrolase_dom_sf"/>
</dbReference>
<accession>A0AAD5PSH2</accession>
<dbReference type="InterPro" id="IPR046949">
    <property type="entry name" value="HDAC4/5/7/9"/>
</dbReference>
<feature type="region of interest" description="Disordered" evidence="17">
    <location>
        <begin position="202"/>
        <end position="246"/>
    </location>
</feature>
<evidence type="ECO:0000256" key="12">
    <source>
        <dbReference type="ARBA" id="ARBA00048287"/>
    </source>
</evidence>
<evidence type="ECO:0000256" key="14">
    <source>
        <dbReference type="PIRSR" id="PIRSR037911-1"/>
    </source>
</evidence>
<dbReference type="Gene3D" id="3.40.800.20">
    <property type="entry name" value="Histone deacetylase domain"/>
    <property type="match status" value="1"/>
</dbReference>
<gene>
    <name evidence="19" type="ORF">GHT06_018712</name>
</gene>
<evidence type="ECO:0000256" key="1">
    <source>
        <dbReference type="ARBA" id="ARBA00004123"/>
    </source>
</evidence>
<evidence type="ECO:0000256" key="17">
    <source>
        <dbReference type="SAM" id="MobiDB-lite"/>
    </source>
</evidence>
<evidence type="ECO:0000256" key="8">
    <source>
        <dbReference type="ARBA" id="ARBA00022853"/>
    </source>
</evidence>
<feature type="compositionally biased region" description="Low complexity" evidence="17">
    <location>
        <begin position="234"/>
        <end position="245"/>
    </location>
</feature>
<keyword evidence="4 13" id="KW-0678">Repressor</keyword>